<feature type="region of interest" description="Disordered" evidence="5">
    <location>
        <begin position="592"/>
        <end position="633"/>
    </location>
</feature>
<keyword evidence="2 6" id="KW-1133">Transmembrane helix</keyword>
<dbReference type="NCBIfam" id="NF046089">
    <property type="entry name" value="CD3337_EF1877"/>
    <property type="match status" value="1"/>
</dbReference>
<comment type="caution">
    <text evidence="8">The sequence shown here is derived from an EMBL/GenBank/DDBJ whole genome shotgun (WGS) entry which is preliminary data.</text>
</comment>
<feature type="compositionally biased region" description="Polar residues" evidence="5">
    <location>
        <begin position="479"/>
        <end position="489"/>
    </location>
</feature>
<feature type="transmembrane region" description="Helical" evidence="6">
    <location>
        <begin position="346"/>
        <end position="364"/>
    </location>
</feature>
<feature type="transmembrane region" description="Helical" evidence="6">
    <location>
        <begin position="144"/>
        <end position="162"/>
    </location>
</feature>
<feature type="transmembrane region" description="Helical" evidence="6">
    <location>
        <begin position="408"/>
        <end position="424"/>
    </location>
</feature>
<keyword evidence="4" id="KW-0175">Coiled coil</keyword>
<evidence type="ECO:0000256" key="1">
    <source>
        <dbReference type="ARBA" id="ARBA00022692"/>
    </source>
</evidence>
<evidence type="ECO:0000256" key="6">
    <source>
        <dbReference type="SAM" id="Phobius"/>
    </source>
</evidence>
<feature type="transmembrane region" description="Helical" evidence="6">
    <location>
        <begin position="77"/>
        <end position="100"/>
    </location>
</feature>
<dbReference type="GO" id="GO:0030255">
    <property type="term" value="P:protein secretion by the type IV secretion system"/>
    <property type="evidence" value="ECO:0007669"/>
    <property type="project" value="InterPro"/>
</dbReference>
<feature type="transmembrane region" description="Helical" evidence="6">
    <location>
        <begin position="311"/>
        <end position="340"/>
    </location>
</feature>
<evidence type="ECO:0000313" key="8">
    <source>
        <dbReference type="EMBL" id="TKK89436.1"/>
    </source>
</evidence>
<dbReference type="RefSeq" id="WP_137273919.1">
    <property type="nucleotide sequence ID" value="NZ_JAMWKG010000003.1"/>
</dbReference>
<keyword evidence="3 6" id="KW-0472">Membrane</keyword>
<dbReference type="AlphaFoldDB" id="A0A4U3MN63"/>
<evidence type="ECO:0000256" key="4">
    <source>
        <dbReference type="SAM" id="Coils"/>
    </source>
</evidence>
<feature type="region of interest" description="Disordered" evidence="5">
    <location>
        <begin position="686"/>
        <end position="731"/>
    </location>
</feature>
<protein>
    <recommendedName>
        <fullName evidence="10">FUSC family protein</fullName>
    </recommendedName>
</protein>
<evidence type="ECO:0000256" key="5">
    <source>
        <dbReference type="SAM" id="MobiDB-lite"/>
    </source>
</evidence>
<evidence type="ECO:0000256" key="7">
    <source>
        <dbReference type="SAM" id="SignalP"/>
    </source>
</evidence>
<feature type="signal peptide" evidence="7">
    <location>
        <begin position="1"/>
        <end position="28"/>
    </location>
</feature>
<dbReference type="Pfam" id="PF04610">
    <property type="entry name" value="TrbL"/>
    <property type="match status" value="1"/>
</dbReference>
<evidence type="ECO:0000256" key="3">
    <source>
        <dbReference type="ARBA" id="ARBA00023136"/>
    </source>
</evidence>
<keyword evidence="1 6" id="KW-0812">Transmembrane</keyword>
<feature type="coiled-coil region" evidence="4">
    <location>
        <begin position="552"/>
        <end position="579"/>
    </location>
</feature>
<evidence type="ECO:0000313" key="9">
    <source>
        <dbReference type="Proteomes" id="UP000305511"/>
    </source>
</evidence>
<name>A0A4U3MN63_ENTFL</name>
<dbReference type="InterPro" id="IPR007688">
    <property type="entry name" value="Conjugal_tfr_TrbL/VirB6"/>
</dbReference>
<dbReference type="EMBL" id="SIYF01000093">
    <property type="protein sequence ID" value="TKK89436.1"/>
    <property type="molecule type" value="Genomic_DNA"/>
</dbReference>
<evidence type="ECO:0000256" key="2">
    <source>
        <dbReference type="ARBA" id="ARBA00022989"/>
    </source>
</evidence>
<reference evidence="8 9" key="1">
    <citation type="submission" date="2019-02" db="EMBL/GenBank/DDBJ databases">
        <title>Bacteria dissemination in different level of health care in South Africa: the effectiveness of infections prevention and control.</title>
        <authorList>
            <person name="Shobo C."/>
            <person name="Amoako D.G."/>
            <person name="Allam M."/>
            <person name="Ismail A."/>
            <person name="Bester L.A."/>
            <person name="Essack S.Y."/>
        </authorList>
    </citation>
    <scope>NUCLEOTIDE SEQUENCE [LARGE SCALE GENOMIC DNA]</scope>
    <source>
        <strain evidence="8 9">2SIL2</strain>
    </source>
</reference>
<gene>
    <name evidence="8" type="ORF">EY666_04550</name>
</gene>
<keyword evidence="7" id="KW-0732">Signal</keyword>
<proteinExistence type="predicted"/>
<accession>A0A4U3MN63</accession>
<feature type="region of interest" description="Disordered" evidence="5">
    <location>
        <begin position="470"/>
        <end position="497"/>
    </location>
</feature>
<feature type="compositionally biased region" description="Basic and acidic residues" evidence="5">
    <location>
        <begin position="688"/>
        <end position="697"/>
    </location>
</feature>
<organism evidence="8 9">
    <name type="scientific">Enterococcus faecalis</name>
    <name type="common">Streptococcus faecalis</name>
    <dbReference type="NCBI Taxonomy" id="1351"/>
    <lineage>
        <taxon>Bacteria</taxon>
        <taxon>Bacillati</taxon>
        <taxon>Bacillota</taxon>
        <taxon>Bacilli</taxon>
        <taxon>Lactobacillales</taxon>
        <taxon>Enterococcaceae</taxon>
        <taxon>Enterococcus</taxon>
    </lineage>
</organism>
<dbReference type="InterPro" id="IPR058112">
    <property type="entry name" value="CD3337_EF1877-like"/>
</dbReference>
<sequence>MKNKIRWGSLFVLLFFLCFACAPSVAHATGWVGETIGKGETLFNFQKYPLENYSLDFYIDTSWNWLPWKWGEGIGDAVIYAIYAITNGFWLLNVYVCYFLGYVVQEAFDLDFITDLVSSMATNIQAIAGIDSSGLRATGLFPMLGKWAILFIGCYIAYLAGIKHQVTKAIRQAVILFATFTITGVFLMNVNTYLTDVNNAQKDMNNEMLQIAKTIIPNASSGSIVDAPGVPSVDEQKTHSATNAIRENLFELQIATPWRVLQFGDDSLDEIGKNRVEDILSLPALEDNKRQINVETEVKDHKNMNMSAQGVFTRFGMTLLTIAGNLVISFSVIVLTITMITSQIMFLLYMAFLPVAMVFALFPNTQRVLFKALQKVASALMTKMGITLILAVVFSLSHSFYTLSKDKGFIWIMFLQIAVWLTATNKVNELLSFMHLGGAETSQGARFGRMARNLMVAGVAGNVLKRSLPKGKEQKTVDTKGTSGTNTNIYPKRQPVSKRLGEKISTVQNIPRNFAEKVDTVKDSVKNAPTNAKYKAHEMRKNYEDGRLGTELKNSTERSKRAEARALEHQRKIDALRHAEAQKKERVRADLAATTPQHFDKSKLPKEQSVLRATTSQADGKRRVTVPQAKASFNDTKVVPNEKLLAKHSENAESKVSDIKVNAKQATVSFDDKLAKDGKQKRVVKQVDNFKSEEPLPKKKQIVSSDKTRTVNKTYKQTQTKLDHSPKRRGR</sequence>
<feature type="compositionally biased region" description="Polar residues" evidence="5">
    <location>
        <begin position="711"/>
        <end position="720"/>
    </location>
</feature>
<feature type="transmembrane region" description="Helical" evidence="6">
    <location>
        <begin position="376"/>
        <end position="396"/>
    </location>
</feature>
<feature type="chain" id="PRO_5020646428" description="FUSC family protein" evidence="7">
    <location>
        <begin position="29"/>
        <end position="731"/>
    </location>
</feature>
<dbReference type="Proteomes" id="UP000305511">
    <property type="component" value="Unassembled WGS sequence"/>
</dbReference>
<feature type="transmembrane region" description="Helical" evidence="6">
    <location>
        <begin position="174"/>
        <end position="194"/>
    </location>
</feature>
<evidence type="ECO:0008006" key="10">
    <source>
        <dbReference type="Google" id="ProtNLM"/>
    </source>
</evidence>